<comment type="function">
    <text evidence="6">Catalyzes the reduction of methionine sulfoxide (MetSO) to methionine in proteins. Plays a protective role against oxidative stress by restoring activity to proteins that have been inactivated by methionine oxidation. MSRB family specifically reduces the MetSO R-enantiomer.</text>
</comment>
<keyword evidence="4 6" id="KW-0560">Oxidoreductase</keyword>
<keyword evidence="2 6" id="KW-0479">Metal-binding</keyword>
<protein>
    <recommendedName>
        <fullName evidence="6">Peptide-methionine (R)-S-oxide reductase</fullName>
        <ecNumber evidence="6">1.8.4.12</ecNumber>
    </recommendedName>
</protein>
<comment type="similarity">
    <text evidence="1 6">Belongs to the MsrB Met sulfoxide reductase family.</text>
</comment>
<dbReference type="EMBL" id="LVLJ01003592">
    <property type="protein sequence ID" value="OAE20614.1"/>
    <property type="molecule type" value="Genomic_DNA"/>
</dbReference>
<dbReference type="GO" id="GO:0046872">
    <property type="term" value="F:metal ion binding"/>
    <property type="evidence" value="ECO:0007669"/>
    <property type="project" value="UniProtKB-KW"/>
</dbReference>
<dbReference type="Gene3D" id="2.170.150.20">
    <property type="entry name" value="Peptide methionine sulfoxide reductase"/>
    <property type="match status" value="1"/>
</dbReference>
<feature type="domain" description="MsrB" evidence="7">
    <location>
        <begin position="145"/>
        <end position="267"/>
    </location>
</feature>
<dbReference type="GO" id="GO:0006979">
    <property type="term" value="P:response to oxidative stress"/>
    <property type="evidence" value="ECO:0007669"/>
    <property type="project" value="InterPro"/>
</dbReference>
<dbReference type="FunFam" id="2.170.150.20:FF:000001">
    <property type="entry name" value="Peptide methionine sulfoxide reductase MsrB"/>
    <property type="match status" value="1"/>
</dbReference>
<evidence type="ECO:0000256" key="6">
    <source>
        <dbReference type="RuleBase" id="RU365044"/>
    </source>
</evidence>
<evidence type="ECO:0000256" key="1">
    <source>
        <dbReference type="ARBA" id="ARBA00007174"/>
    </source>
</evidence>
<dbReference type="NCBIfam" id="TIGR00357">
    <property type="entry name" value="peptide-methionine (R)-S-oxide reductase MsrB"/>
    <property type="match status" value="1"/>
</dbReference>
<keyword evidence="9" id="KW-1185">Reference proteome</keyword>
<dbReference type="PANTHER" id="PTHR10173">
    <property type="entry name" value="METHIONINE SULFOXIDE REDUCTASE"/>
    <property type="match status" value="1"/>
</dbReference>
<name>A0A176VI72_MARPO</name>
<dbReference type="SUPFAM" id="SSF51316">
    <property type="entry name" value="Mss4-like"/>
    <property type="match status" value="1"/>
</dbReference>
<dbReference type="InterPro" id="IPR011057">
    <property type="entry name" value="Mss4-like_sf"/>
</dbReference>
<organism evidence="8 9">
    <name type="scientific">Marchantia polymorpha subsp. ruderalis</name>
    <dbReference type="NCBI Taxonomy" id="1480154"/>
    <lineage>
        <taxon>Eukaryota</taxon>
        <taxon>Viridiplantae</taxon>
        <taxon>Streptophyta</taxon>
        <taxon>Embryophyta</taxon>
        <taxon>Marchantiophyta</taxon>
        <taxon>Marchantiopsida</taxon>
        <taxon>Marchantiidae</taxon>
        <taxon>Marchantiales</taxon>
        <taxon>Marchantiaceae</taxon>
        <taxon>Marchantia</taxon>
    </lineage>
</organism>
<accession>A0A176VI72</accession>
<dbReference type="InterPro" id="IPR028427">
    <property type="entry name" value="Met_Sox_Rdtase_MsrB"/>
</dbReference>
<keyword evidence="3 6" id="KW-0862">Zinc</keyword>
<evidence type="ECO:0000256" key="2">
    <source>
        <dbReference type="ARBA" id="ARBA00022723"/>
    </source>
</evidence>
<dbReference type="GO" id="GO:0030091">
    <property type="term" value="P:protein repair"/>
    <property type="evidence" value="ECO:0007669"/>
    <property type="project" value="InterPro"/>
</dbReference>
<gene>
    <name evidence="8" type="ORF">AXG93_517s1290</name>
</gene>
<dbReference type="EC" id="1.8.4.12" evidence="6"/>
<dbReference type="Proteomes" id="UP000077202">
    <property type="component" value="Unassembled WGS sequence"/>
</dbReference>
<dbReference type="AlphaFoldDB" id="A0A176VI72"/>
<dbReference type="GO" id="GO:0033743">
    <property type="term" value="F:peptide-methionine (R)-S-oxide reductase activity"/>
    <property type="evidence" value="ECO:0007669"/>
    <property type="project" value="UniProtKB-EC"/>
</dbReference>
<dbReference type="Pfam" id="PF01641">
    <property type="entry name" value="SelR"/>
    <property type="match status" value="1"/>
</dbReference>
<dbReference type="InterPro" id="IPR002579">
    <property type="entry name" value="Met_Sox_Rdtase_MsrB_dom"/>
</dbReference>
<evidence type="ECO:0000256" key="3">
    <source>
        <dbReference type="ARBA" id="ARBA00022833"/>
    </source>
</evidence>
<evidence type="ECO:0000313" key="9">
    <source>
        <dbReference type="Proteomes" id="UP000077202"/>
    </source>
</evidence>
<proteinExistence type="inferred from homology"/>
<sequence length="335" mass="37304">MPGVQICDESDELFGFRRMHSLSVVVLRVLGIFKELAADASSVEVVAEKLEIYLFRFGLLFSSCRLGVDVTEVCGSHYVFCVLALCVRGRMPKPKLEFKLVAFVAGLNLEAKVMDTTSSASDGGPALKAQEVSGDEQVDFKSMSDSEWQNRLTKEQFYVARKKGTERAFTGEYWNTKTPGTYTCACCDTPLFDSSTKFDSGTGWPSYWQPIGNSVKSARDVSNPFMPRTEVLCVKCDAHLGHVFDDGPHPTGERYCINRYGKSLSLSFPAMFFCVIALSWCMSQAETRTNVKPDVKAVSDCLYISLNITNRALMLYDKIDIDCEENVETTRAGKK</sequence>
<comment type="caution">
    <text evidence="8">The sequence shown here is derived from an EMBL/GenBank/DDBJ whole genome shotgun (WGS) entry which is preliminary data.</text>
</comment>
<comment type="catalytic activity">
    <reaction evidence="5 6">
        <text>L-methionyl-[protein] + [thioredoxin]-disulfide + H2O = L-methionyl-(R)-S-oxide-[protein] + [thioredoxin]-dithiol</text>
        <dbReference type="Rhea" id="RHEA:24164"/>
        <dbReference type="Rhea" id="RHEA-COMP:10698"/>
        <dbReference type="Rhea" id="RHEA-COMP:10700"/>
        <dbReference type="Rhea" id="RHEA-COMP:12313"/>
        <dbReference type="Rhea" id="RHEA-COMP:12314"/>
        <dbReference type="ChEBI" id="CHEBI:15377"/>
        <dbReference type="ChEBI" id="CHEBI:16044"/>
        <dbReference type="ChEBI" id="CHEBI:29950"/>
        <dbReference type="ChEBI" id="CHEBI:45764"/>
        <dbReference type="ChEBI" id="CHEBI:50058"/>
        <dbReference type="EC" id="1.8.4.12"/>
    </reaction>
</comment>
<evidence type="ECO:0000259" key="7">
    <source>
        <dbReference type="PROSITE" id="PS51790"/>
    </source>
</evidence>
<comment type="cofactor">
    <cofactor evidence="6">
        <name>Zn(2+)</name>
        <dbReference type="ChEBI" id="CHEBI:29105"/>
    </cofactor>
    <text evidence="6">Binds 1 zinc ion per subunit.</text>
</comment>
<dbReference type="GO" id="GO:0005737">
    <property type="term" value="C:cytoplasm"/>
    <property type="evidence" value="ECO:0007669"/>
    <property type="project" value="TreeGrafter"/>
</dbReference>
<dbReference type="PROSITE" id="PS51790">
    <property type="entry name" value="MSRB"/>
    <property type="match status" value="1"/>
</dbReference>
<evidence type="ECO:0000313" key="8">
    <source>
        <dbReference type="EMBL" id="OAE20614.1"/>
    </source>
</evidence>
<evidence type="ECO:0000256" key="4">
    <source>
        <dbReference type="ARBA" id="ARBA00023002"/>
    </source>
</evidence>
<reference evidence="8" key="1">
    <citation type="submission" date="2016-03" db="EMBL/GenBank/DDBJ databases">
        <title>Mechanisms controlling the formation of the plant cell surface in tip-growing cells are functionally conserved among land plants.</title>
        <authorList>
            <person name="Honkanen S."/>
            <person name="Jones V.A."/>
            <person name="Morieri G."/>
            <person name="Champion C."/>
            <person name="Hetherington A.J."/>
            <person name="Kelly S."/>
            <person name="Saint-Marcoux D."/>
            <person name="Proust H."/>
            <person name="Prescott H."/>
            <person name="Dolan L."/>
        </authorList>
    </citation>
    <scope>NUCLEOTIDE SEQUENCE [LARGE SCALE GENOMIC DNA]</scope>
    <source>
        <tissue evidence="8">Whole gametophyte</tissue>
    </source>
</reference>
<dbReference type="PANTHER" id="PTHR10173:SF52">
    <property type="entry name" value="METHIONINE-R-SULFOXIDE REDUCTASE B1"/>
    <property type="match status" value="1"/>
</dbReference>
<evidence type="ECO:0000256" key="5">
    <source>
        <dbReference type="ARBA" id="ARBA00048488"/>
    </source>
</evidence>